<feature type="transmembrane region" description="Helical" evidence="11">
    <location>
        <begin position="161"/>
        <end position="179"/>
    </location>
</feature>
<dbReference type="InterPro" id="IPR004358">
    <property type="entry name" value="Sig_transdc_His_kin-like_C"/>
</dbReference>
<comment type="catalytic activity">
    <reaction evidence="1">
        <text>ATP + protein L-histidine = ADP + protein N-phospho-L-histidine.</text>
        <dbReference type="EC" id="2.7.13.3"/>
    </reaction>
</comment>
<feature type="transmembrane region" description="Helical" evidence="11">
    <location>
        <begin position="58"/>
        <end position="77"/>
    </location>
</feature>
<dbReference type="Gene3D" id="3.40.50.2300">
    <property type="match status" value="1"/>
</dbReference>
<dbReference type="CDD" id="cd00156">
    <property type="entry name" value="REC"/>
    <property type="match status" value="1"/>
</dbReference>
<keyword evidence="7" id="KW-0067">ATP-binding</keyword>
<dbReference type="SUPFAM" id="SSF52172">
    <property type="entry name" value="CheY-like"/>
    <property type="match status" value="1"/>
</dbReference>
<gene>
    <name evidence="14" type="ordered locus">Ctha_0659</name>
</gene>
<dbReference type="Gene3D" id="1.10.287.130">
    <property type="match status" value="1"/>
</dbReference>
<proteinExistence type="predicted"/>
<dbReference type="Pfam" id="PF00512">
    <property type="entry name" value="HisKA"/>
    <property type="match status" value="1"/>
</dbReference>
<evidence type="ECO:0000256" key="7">
    <source>
        <dbReference type="ARBA" id="ARBA00022840"/>
    </source>
</evidence>
<dbReference type="SMART" id="SM00388">
    <property type="entry name" value="HisKA"/>
    <property type="match status" value="1"/>
</dbReference>
<dbReference type="Pfam" id="PF20966">
    <property type="entry name" value="MASE6"/>
    <property type="match status" value="1"/>
</dbReference>
<keyword evidence="10" id="KW-0175">Coiled coil</keyword>
<dbReference type="SUPFAM" id="SSF55874">
    <property type="entry name" value="ATPase domain of HSP90 chaperone/DNA topoisomerase II/histidine kinase"/>
    <property type="match status" value="1"/>
</dbReference>
<keyword evidence="11" id="KW-1133">Transmembrane helix</keyword>
<feature type="domain" description="Histidine kinase" evidence="12">
    <location>
        <begin position="272"/>
        <end position="499"/>
    </location>
</feature>
<evidence type="ECO:0000256" key="9">
    <source>
        <dbReference type="PROSITE-ProRule" id="PRU00169"/>
    </source>
</evidence>
<dbReference type="EMBL" id="CP001100">
    <property type="protein sequence ID" value="ACF13128.1"/>
    <property type="molecule type" value="Genomic_DNA"/>
</dbReference>
<evidence type="ECO:0000259" key="13">
    <source>
        <dbReference type="PROSITE" id="PS50110"/>
    </source>
</evidence>
<dbReference type="PROSITE" id="PS50109">
    <property type="entry name" value="HIS_KIN"/>
    <property type="match status" value="1"/>
</dbReference>
<dbReference type="OrthoDB" id="9797097at2"/>
<evidence type="ECO:0000256" key="10">
    <source>
        <dbReference type="SAM" id="Coils"/>
    </source>
</evidence>
<dbReference type="KEGG" id="cts:Ctha_0659"/>
<keyword evidence="11" id="KW-0472">Membrane</keyword>
<keyword evidence="5" id="KW-0547">Nucleotide-binding</keyword>
<evidence type="ECO:0000256" key="5">
    <source>
        <dbReference type="ARBA" id="ARBA00022741"/>
    </source>
</evidence>
<dbReference type="PANTHER" id="PTHR43065">
    <property type="entry name" value="SENSOR HISTIDINE KINASE"/>
    <property type="match status" value="1"/>
</dbReference>
<dbReference type="InterPro" id="IPR036890">
    <property type="entry name" value="HATPase_C_sf"/>
</dbReference>
<evidence type="ECO:0000313" key="14">
    <source>
        <dbReference type="EMBL" id="ACF13128.1"/>
    </source>
</evidence>
<keyword evidence="11" id="KW-0812">Transmembrane</keyword>
<feature type="transmembrane region" description="Helical" evidence="11">
    <location>
        <begin position="131"/>
        <end position="149"/>
    </location>
</feature>
<evidence type="ECO:0000256" key="3">
    <source>
        <dbReference type="ARBA" id="ARBA00022553"/>
    </source>
</evidence>
<feature type="transmembrane region" description="Helical" evidence="11">
    <location>
        <begin position="31"/>
        <end position="52"/>
    </location>
</feature>
<reference evidence="14 15" key="1">
    <citation type="submission" date="2008-06" db="EMBL/GenBank/DDBJ databases">
        <title>Complete sequence of Chloroherpeton thalassium ATCC 35110.</title>
        <authorList>
            <consortium name="US DOE Joint Genome Institute"/>
            <person name="Lucas S."/>
            <person name="Copeland A."/>
            <person name="Lapidus A."/>
            <person name="Glavina del Rio T."/>
            <person name="Dalin E."/>
            <person name="Tice H."/>
            <person name="Bruce D."/>
            <person name="Goodwin L."/>
            <person name="Pitluck S."/>
            <person name="Schmutz J."/>
            <person name="Larimer F."/>
            <person name="Land M."/>
            <person name="Hauser L."/>
            <person name="Kyrpides N."/>
            <person name="Mikhailova N."/>
            <person name="Liu Z."/>
            <person name="Li T."/>
            <person name="Zhao F."/>
            <person name="Overmann J."/>
            <person name="Bryant D.A."/>
            <person name="Richardson P."/>
        </authorList>
    </citation>
    <scope>NUCLEOTIDE SEQUENCE [LARGE SCALE GENOMIC DNA]</scope>
    <source>
        <strain evidence="15">ATCC 35110 / GB-78</strain>
    </source>
</reference>
<keyword evidence="6 14" id="KW-0418">Kinase</keyword>
<dbReference type="InterPro" id="IPR011006">
    <property type="entry name" value="CheY-like_superfamily"/>
</dbReference>
<dbReference type="SMART" id="SM00387">
    <property type="entry name" value="HATPase_c"/>
    <property type="match status" value="1"/>
</dbReference>
<evidence type="ECO:0000256" key="8">
    <source>
        <dbReference type="ARBA" id="ARBA00023012"/>
    </source>
</evidence>
<dbReference type="Pfam" id="PF02518">
    <property type="entry name" value="HATPase_c"/>
    <property type="match status" value="1"/>
</dbReference>
<dbReference type="CDD" id="cd22265">
    <property type="entry name" value="UDM1_RNF168"/>
    <property type="match status" value="1"/>
</dbReference>
<dbReference type="InterPro" id="IPR003661">
    <property type="entry name" value="HisK_dim/P_dom"/>
</dbReference>
<feature type="transmembrane region" description="Helical" evidence="11">
    <location>
        <begin position="84"/>
        <end position="103"/>
    </location>
</feature>
<feature type="modified residue" description="4-aspartylphosphate" evidence="9">
    <location>
        <position position="567"/>
    </location>
</feature>
<dbReference type="PANTHER" id="PTHR43065:SF46">
    <property type="entry name" value="C4-DICARBOXYLATE TRANSPORT SENSOR PROTEIN DCTB"/>
    <property type="match status" value="1"/>
</dbReference>
<dbReference type="InterPro" id="IPR048435">
    <property type="entry name" value="MASE6"/>
</dbReference>
<keyword evidence="4" id="KW-0808">Transferase</keyword>
<sequence length="635" mass="71434">MRNGTLGLIRKFFLIDLLHDGKEIEEARKLFLINFVAIFAVLVLCGISSYSFLTGNVLVGSIDILTAIFISASLTYLRITGKQTVPLFIGLASIGSLYFYLFLTGGASNTGFLWYYTFPVFTIYLLGMRNGLFATMALFLPSFIYLIYSVSQPDSLYSLDFAVRFIPSVFCVFIFAYHFERTRANAYVKLEQKRLELEKMIEALVAKENELTKAHNELEIKIAERTQELQSSNEQLAKEVEERKNAEQDRQKLEEQLVRAEKMEAVGTLAGGIANHLNNLLSGIVTYPELLLNDLPPNSPLREPLMLIKSSGERAAEIVQDLLTLSRRGVTYKQNLNINQVVIEIFQSKEFERIKKHFPDVKFNCKLSHNLFNMKGSFLNLQRAITNLMSNAAESILNEGVVSVSTENRYVDSVIHSFEIIQEGEYVVIEVEDSGQGIPMEEHDRIFEPYYTVKNLGNTSIGLGLSLVWGIVKDHDGYIDVKSVPNKGSRFTLYFPAKRQEPAANIDVITPVMGNGESILIVDDISEQRLITKSILEKLGYDTLLVETGEAAVAFVRHHKVDLIILDMIMSPGMDGLDTFKEIRKINPKQKVLITSGHPSNPRVKEAQELGAGEYIKKPFSILAIGKAIREALMK</sequence>
<keyword evidence="15" id="KW-1185">Reference proteome</keyword>
<dbReference type="SMART" id="SM00448">
    <property type="entry name" value="REC"/>
    <property type="match status" value="1"/>
</dbReference>
<dbReference type="InterPro" id="IPR036097">
    <property type="entry name" value="HisK_dim/P_sf"/>
</dbReference>
<dbReference type="InterPro" id="IPR005467">
    <property type="entry name" value="His_kinase_dom"/>
</dbReference>
<keyword evidence="3 9" id="KW-0597">Phosphoprotein</keyword>
<evidence type="ECO:0000256" key="6">
    <source>
        <dbReference type="ARBA" id="ARBA00022777"/>
    </source>
</evidence>
<dbReference type="SUPFAM" id="SSF47384">
    <property type="entry name" value="Homodimeric domain of signal transducing histidine kinase"/>
    <property type="match status" value="1"/>
</dbReference>
<dbReference type="eggNOG" id="COG4191">
    <property type="taxonomic scope" value="Bacteria"/>
</dbReference>
<evidence type="ECO:0000256" key="1">
    <source>
        <dbReference type="ARBA" id="ARBA00000085"/>
    </source>
</evidence>
<dbReference type="PRINTS" id="PR00344">
    <property type="entry name" value="BCTRLSENSOR"/>
</dbReference>
<keyword evidence="8" id="KW-0902">Two-component regulatory system</keyword>
<name>B3QVS1_CHLT3</name>
<feature type="coiled-coil region" evidence="10">
    <location>
        <begin position="187"/>
        <end position="263"/>
    </location>
</feature>
<protein>
    <recommendedName>
        <fullName evidence="2">histidine kinase</fullName>
        <ecNumber evidence="2">2.7.13.3</ecNumber>
    </recommendedName>
</protein>
<dbReference type="InterPro" id="IPR001789">
    <property type="entry name" value="Sig_transdc_resp-reg_receiver"/>
</dbReference>
<dbReference type="AlphaFoldDB" id="B3QVS1"/>
<dbReference type="CDD" id="cd00082">
    <property type="entry name" value="HisKA"/>
    <property type="match status" value="1"/>
</dbReference>
<dbReference type="EC" id="2.7.13.3" evidence="2"/>
<dbReference type="PROSITE" id="PS50110">
    <property type="entry name" value="RESPONSE_REGULATORY"/>
    <property type="match status" value="1"/>
</dbReference>
<dbReference type="Gene3D" id="3.30.565.10">
    <property type="entry name" value="Histidine kinase-like ATPase, C-terminal domain"/>
    <property type="match status" value="1"/>
</dbReference>
<dbReference type="Pfam" id="PF00072">
    <property type="entry name" value="Response_reg"/>
    <property type="match status" value="1"/>
</dbReference>
<organism evidence="14 15">
    <name type="scientific">Chloroherpeton thalassium (strain ATCC 35110 / GB-78)</name>
    <dbReference type="NCBI Taxonomy" id="517418"/>
    <lineage>
        <taxon>Bacteria</taxon>
        <taxon>Pseudomonadati</taxon>
        <taxon>Chlorobiota</taxon>
        <taxon>Chlorobiia</taxon>
        <taxon>Chlorobiales</taxon>
        <taxon>Chloroherpetonaceae</taxon>
        <taxon>Chloroherpeton</taxon>
    </lineage>
</organism>
<accession>B3QVS1</accession>
<evidence type="ECO:0000256" key="2">
    <source>
        <dbReference type="ARBA" id="ARBA00012438"/>
    </source>
</evidence>
<dbReference type="HOGENOM" id="CLU_000445_114_51_10"/>
<dbReference type="GO" id="GO:0000155">
    <property type="term" value="F:phosphorelay sensor kinase activity"/>
    <property type="evidence" value="ECO:0007669"/>
    <property type="project" value="InterPro"/>
</dbReference>
<feature type="domain" description="Response regulatory" evidence="13">
    <location>
        <begin position="518"/>
        <end position="633"/>
    </location>
</feature>
<dbReference type="STRING" id="517418.Ctha_0659"/>
<dbReference type="RefSeq" id="WP_012499212.1">
    <property type="nucleotide sequence ID" value="NC_011026.1"/>
</dbReference>
<evidence type="ECO:0000313" key="15">
    <source>
        <dbReference type="Proteomes" id="UP000001208"/>
    </source>
</evidence>
<dbReference type="GO" id="GO:0005524">
    <property type="term" value="F:ATP binding"/>
    <property type="evidence" value="ECO:0007669"/>
    <property type="project" value="UniProtKB-KW"/>
</dbReference>
<dbReference type="Proteomes" id="UP000001208">
    <property type="component" value="Chromosome"/>
</dbReference>
<evidence type="ECO:0000256" key="11">
    <source>
        <dbReference type="SAM" id="Phobius"/>
    </source>
</evidence>
<dbReference type="InterPro" id="IPR003594">
    <property type="entry name" value="HATPase_dom"/>
</dbReference>
<evidence type="ECO:0000259" key="12">
    <source>
        <dbReference type="PROSITE" id="PS50109"/>
    </source>
</evidence>
<dbReference type="eggNOG" id="COG2204">
    <property type="taxonomic scope" value="Bacteria"/>
</dbReference>
<evidence type="ECO:0000256" key="4">
    <source>
        <dbReference type="ARBA" id="ARBA00022679"/>
    </source>
</evidence>